<sequence length="993" mass="110573">MDGELDRLRLLKHEQVKLLYAAMPASAFATFINAAVLAFVEWRVADPLLLRSWLAVILIVTSFRLAMALKFNKAQPGPDQVAKWNIGFNIGAASAGLMWGSASLLLFSEASLVHQVFLAFIIGGMCAGSVTSLSPLRLPVFSFILLSLVPLIVRFFMGASEVSYAMAGMLFLFLIVVLVSAGRIHLNFRQNIELRMQSEFNAAALVESEERFRELFEGNRSVELVIDPDDGSLVEVNRAAEEFYGYGRGQLLAMNISDINTLSKEEVKQEMALARSEKRTHFMFKHRLASGEVRDVEVHSGPIAWNKRRLLYSIVHDATKRVRAEFINRRTSEILEMIALAEPEQKVLDAICLMYEKINPEMKASILKLQGDQLFHSSAPSLPEAYCKAINGMKIGEGAGSCGSAAYLGRQFIVEDIASDPLWADYKDAALHHHLRACWSEPIFGHDRRVLGTFAMYFDHSAAPDSDQMNEIRNASRLVSLVMEKERREAMLRKLSQATEQAGESVLITDRHGNIEYVNPSFTRITGYAAEDVLGKNPRVLKSGNQTDEYYKRLWATISSGNIWHNAVIDRRKDGSQYPAMMTISPILNESGEITHYVGIQQDMTDHELLEEKFRQAQKMEALGTLVGGIAHDFNNMLAGMTGNIYLIKRSLAGSPEIVRKLDAVEALSFRAAEMIKQLLVFARKGRIEMKPFGLTSFVKEVAKLHKASIPENVSFQSDYCNDELVVNGDATQLQQVLMNLLNNARDAVAGIDDPMITLKIEEYIADERFAGRHPDIESRQFAHLIVADNGCGISDAEKEHIFEPFFSTKEVGLGSGLGLSMAYGAIQSHHGMLEVESKIGKGSSFHIYLPLLEEKTIQVVSDEIREAVSGKDELILVVDDNAEIRETSREVLESIGYRVVEASNGLEAVDAYIAKQQEIAVIIMDVVMPRLSGVKAVERIKALNPDAKVLFSTGYDRDETLKGEMPSDDYVVLSKPYSIVKLSNAIREQIDS</sequence>
<keyword evidence="7" id="KW-1133">Transmembrane helix</keyword>
<dbReference type="Pfam" id="PF00072">
    <property type="entry name" value="Response_reg"/>
    <property type="match status" value="1"/>
</dbReference>
<evidence type="ECO:0000259" key="10">
    <source>
        <dbReference type="PROSITE" id="PS50112"/>
    </source>
</evidence>
<feature type="transmembrane region" description="Helical" evidence="7">
    <location>
        <begin position="84"/>
        <end position="106"/>
    </location>
</feature>
<dbReference type="InterPro" id="IPR011006">
    <property type="entry name" value="CheY-like_superfamily"/>
</dbReference>
<dbReference type="PROSITE" id="PS50109">
    <property type="entry name" value="HIS_KIN"/>
    <property type="match status" value="1"/>
</dbReference>
<dbReference type="EMBL" id="CP018800">
    <property type="protein sequence ID" value="ATX82224.1"/>
    <property type="molecule type" value="Genomic_DNA"/>
</dbReference>
<dbReference type="InterPro" id="IPR001610">
    <property type="entry name" value="PAC"/>
</dbReference>
<keyword evidence="7" id="KW-0812">Transmembrane</keyword>
<evidence type="ECO:0000256" key="6">
    <source>
        <dbReference type="PROSITE-ProRule" id="PRU00169"/>
    </source>
</evidence>
<dbReference type="InterPro" id="IPR036890">
    <property type="entry name" value="HATPase_C_sf"/>
</dbReference>
<dbReference type="Gene3D" id="3.30.450.40">
    <property type="match status" value="1"/>
</dbReference>
<dbReference type="PROSITE" id="PS50112">
    <property type="entry name" value="PAS"/>
    <property type="match status" value="2"/>
</dbReference>
<evidence type="ECO:0000313" key="13">
    <source>
        <dbReference type="Proteomes" id="UP000231637"/>
    </source>
</evidence>
<dbReference type="Proteomes" id="UP000231637">
    <property type="component" value="Chromosome"/>
</dbReference>
<accession>A0A2K8LBB9</accession>
<dbReference type="SUPFAM" id="SSF55785">
    <property type="entry name" value="PYP-like sensor domain (PAS domain)"/>
    <property type="match status" value="2"/>
</dbReference>
<feature type="transmembrane region" description="Helical" evidence="7">
    <location>
        <begin position="18"/>
        <end position="40"/>
    </location>
</feature>
<dbReference type="OrthoDB" id="5287183at2"/>
<evidence type="ECO:0000256" key="5">
    <source>
        <dbReference type="ARBA" id="ARBA00022777"/>
    </source>
</evidence>
<dbReference type="InterPro" id="IPR036097">
    <property type="entry name" value="HisK_dim/P_sf"/>
</dbReference>
<dbReference type="SMART" id="SM00091">
    <property type="entry name" value="PAS"/>
    <property type="match status" value="3"/>
</dbReference>
<dbReference type="Pfam" id="PF02518">
    <property type="entry name" value="HATPase_c"/>
    <property type="match status" value="1"/>
</dbReference>
<evidence type="ECO:0000256" key="4">
    <source>
        <dbReference type="ARBA" id="ARBA00022679"/>
    </source>
</evidence>
<dbReference type="GO" id="GO:0000155">
    <property type="term" value="F:phosphorelay sensor kinase activity"/>
    <property type="evidence" value="ECO:0007669"/>
    <property type="project" value="InterPro"/>
</dbReference>
<evidence type="ECO:0000256" key="3">
    <source>
        <dbReference type="ARBA" id="ARBA00022553"/>
    </source>
</evidence>
<dbReference type="EC" id="2.7.13.3" evidence="2"/>
<dbReference type="InterPro" id="IPR035965">
    <property type="entry name" value="PAS-like_dom_sf"/>
</dbReference>
<dbReference type="Gene3D" id="3.30.565.10">
    <property type="entry name" value="Histidine kinase-like ATPase, C-terminal domain"/>
    <property type="match status" value="1"/>
</dbReference>
<dbReference type="Pfam" id="PF13185">
    <property type="entry name" value="GAF_2"/>
    <property type="match status" value="1"/>
</dbReference>
<dbReference type="CDD" id="cd00156">
    <property type="entry name" value="REC"/>
    <property type="match status" value="1"/>
</dbReference>
<dbReference type="Gene3D" id="3.30.450.20">
    <property type="entry name" value="PAS domain"/>
    <property type="match status" value="2"/>
</dbReference>
<dbReference type="CDD" id="cd00082">
    <property type="entry name" value="HisKA"/>
    <property type="match status" value="1"/>
</dbReference>
<keyword evidence="3 6" id="KW-0597">Phosphoprotein</keyword>
<feature type="transmembrane region" description="Helical" evidence="7">
    <location>
        <begin position="163"/>
        <end position="186"/>
    </location>
</feature>
<dbReference type="NCBIfam" id="TIGR00229">
    <property type="entry name" value="sensory_box"/>
    <property type="match status" value="2"/>
</dbReference>
<dbReference type="SMART" id="SM00448">
    <property type="entry name" value="REC"/>
    <property type="match status" value="1"/>
</dbReference>
<reference evidence="12 13" key="1">
    <citation type="submission" date="2016-12" db="EMBL/GenBank/DDBJ databases">
        <title>Isolation and genomic insights into novel planktonic Zetaproteobacteria from stratified waters of the Chesapeake Bay.</title>
        <authorList>
            <person name="McAllister S.M."/>
            <person name="Kato S."/>
            <person name="Chan C.S."/>
            <person name="Chiu B.K."/>
            <person name="Field E.K."/>
        </authorList>
    </citation>
    <scope>NUCLEOTIDE SEQUENCE [LARGE SCALE GENOMIC DNA]</scope>
    <source>
        <strain evidence="12 13">CP-8</strain>
    </source>
</reference>
<feature type="transmembrane region" description="Helical" evidence="7">
    <location>
        <begin position="52"/>
        <end position="72"/>
    </location>
</feature>
<dbReference type="InterPro" id="IPR003018">
    <property type="entry name" value="GAF"/>
</dbReference>
<evidence type="ECO:0000259" key="9">
    <source>
        <dbReference type="PROSITE" id="PS50110"/>
    </source>
</evidence>
<dbReference type="SUPFAM" id="SSF55781">
    <property type="entry name" value="GAF domain-like"/>
    <property type="match status" value="1"/>
</dbReference>
<feature type="modified residue" description="4-aspartylphosphate" evidence="6">
    <location>
        <position position="926"/>
    </location>
</feature>
<dbReference type="CDD" id="cd00130">
    <property type="entry name" value="PAS"/>
    <property type="match status" value="2"/>
</dbReference>
<dbReference type="Gene3D" id="3.40.50.2300">
    <property type="match status" value="1"/>
</dbReference>
<dbReference type="SUPFAM" id="SSF52172">
    <property type="entry name" value="CheY-like"/>
    <property type="match status" value="1"/>
</dbReference>
<evidence type="ECO:0000313" key="12">
    <source>
        <dbReference type="EMBL" id="ATX82224.1"/>
    </source>
</evidence>
<dbReference type="InterPro" id="IPR004358">
    <property type="entry name" value="Sig_transdc_His_kin-like_C"/>
</dbReference>
<proteinExistence type="predicted"/>
<protein>
    <recommendedName>
        <fullName evidence="2">histidine kinase</fullName>
        <ecNumber evidence="2">2.7.13.3</ecNumber>
    </recommendedName>
</protein>
<gene>
    <name evidence="12" type="ORF">Ga0123462_1361</name>
</gene>
<evidence type="ECO:0000256" key="2">
    <source>
        <dbReference type="ARBA" id="ARBA00012438"/>
    </source>
</evidence>
<feature type="transmembrane region" description="Helical" evidence="7">
    <location>
        <begin position="112"/>
        <end position="131"/>
    </location>
</feature>
<dbReference type="PROSITE" id="PS50110">
    <property type="entry name" value="RESPONSE_REGULATORY"/>
    <property type="match status" value="1"/>
</dbReference>
<dbReference type="InterPro" id="IPR000014">
    <property type="entry name" value="PAS"/>
</dbReference>
<dbReference type="InterPro" id="IPR003661">
    <property type="entry name" value="HisK_dim/P_dom"/>
</dbReference>
<dbReference type="RefSeq" id="WP_100265600.1">
    <property type="nucleotide sequence ID" value="NZ_CP018800.1"/>
</dbReference>
<feature type="transmembrane region" description="Helical" evidence="7">
    <location>
        <begin position="138"/>
        <end position="157"/>
    </location>
</feature>
<keyword evidence="5" id="KW-0418">Kinase</keyword>
<dbReference type="KEGG" id="mfn:Ga0123462_1361"/>
<keyword evidence="4" id="KW-0808">Transferase</keyword>
<evidence type="ECO:0000259" key="11">
    <source>
        <dbReference type="PROSITE" id="PS50113"/>
    </source>
</evidence>
<evidence type="ECO:0000256" key="1">
    <source>
        <dbReference type="ARBA" id="ARBA00000085"/>
    </source>
</evidence>
<keyword evidence="7" id="KW-0472">Membrane</keyword>
<organism evidence="12 13">
    <name type="scientific">Mariprofundus ferrinatatus</name>
    <dbReference type="NCBI Taxonomy" id="1921087"/>
    <lineage>
        <taxon>Bacteria</taxon>
        <taxon>Pseudomonadati</taxon>
        <taxon>Pseudomonadota</taxon>
        <taxon>Candidatius Mariprofundia</taxon>
        <taxon>Mariprofundales</taxon>
        <taxon>Mariprofundaceae</taxon>
        <taxon>Mariprofundus</taxon>
    </lineage>
</organism>
<keyword evidence="13" id="KW-1185">Reference proteome</keyword>
<feature type="domain" description="Response regulatory" evidence="9">
    <location>
        <begin position="875"/>
        <end position="991"/>
    </location>
</feature>
<dbReference type="SUPFAM" id="SSF55874">
    <property type="entry name" value="ATPase domain of HSP90 chaperone/DNA topoisomerase II/histidine kinase"/>
    <property type="match status" value="1"/>
</dbReference>
<feature type="domain" description="Histidine kinase" evidence="8">
    <location>
        <begin position="629"/>
        <end position="854"/>
    </location>
</feature>
<evidence type="ECO:0000259" key="8">
    <source>
        <dbReference type="PROSITE" id="PS50109"/>
    </source>
</evidence>
<dbReference type="PANTHER" id="PTHR43065:SF42">
    <property type="entry name" value="TWO-COMPONENT SENSOR PPRA"/>
    <property type="match status" value="1"/>
</dbReference>
<dbReference type="InterPro" id="IPR001789">
    <property type="entry name" value="Sig_transdc_resp-reg_receiver"/>
</dbReference>
<feature type="domain" description="PAC" evidence="11">
    <location>
        <begin position="562"/>
        <end position="616"/>
    </location>
</feature>
<dbReference type="InterPro" id="IPR005467">
    <property type="entry name" value="His_kinase_dom"/>
</dbReference>
<dbReference type="PANTHER" id="PTHR43065">
    <property type="entry name" value="SENSOR HISTIDINE KINASE"/>
    <property type="match status" value="1"/>
</dbReference>
<evidence type="ECO:0000256" key="7">
    <source>
        <dbReference type="SAM" id="Phobius"/>
    </source>
</evidence>
<feature type="domain" description="PAS" evidence="10">
    <location>
        <begin position="491"/>
        <end position="537"/>
    </location>
</feature>
<feature type="domain" description="PAS" evidence="10">
    <location>
        <begin position="208"/>
        <end position="252"/>
    </location>
</feature>
<dbReference type="Gene3D" id="1.10.287.130">
    <property type="match status" value="1"/>
</dbReference>
<dbReference type="InterPro" id="IPR003594">
    <property type="entry name" value="HATPase_dom"/>
</dbReference>
<dbReference type="SUPFAM" id="SSF47384">
    <property type="entry name" value="Homodimeric domain of signal transducing histidine kinase"/>
    <property type="match status" value="1"/>
</dbReference>
<dbReference type="Pfam" id="PF13426">
    <property type="entry name" value="PAS_9"/>
    <property type="match status" value="2"/>
</dbReference>
<dbReference type="SMART" id="SM00086">
    <property type="entry name" value="PAC"/>
    <property type="match status" value="2"/>
</dbReference>
<dbReference type="SMART" id="SM00387">
    <property type="entry name" value="HATPase_c"/>
    <property type="match status" value="1"/>
</dbReference>
<dbReference type="PRINTS" id="PR00344">
    <property type="entry name" value="BCTRLSENSOR"/>
</dbReference>
<dbReference type="AlphaFoldDB" id="A0A2K8LBB9"/>
<dbReference type="InterPro" id="IPR029016">
    <property type="entry name" value="GAF-like_dom_sf"/>
</dbReference>
<name>A0A2K8LBB9_9PROT</name>
<comment type="catalytic activity">
    <reaction evidence="1">
        <text>ATP + protein L-histidine = ADP + protein N-phospho-L-histidine.</text>
        <dbReference type="EC" id="2.7.13.3"/>
    </reaction>
</comment>
<dbReference type="InterPro" id="IPR000700">
    <property type="entry name" value="PAS-assoc_C"/>
</dbReference>
<dbReference type="PROSITE" id="PS50113">
    <property type="entry name" value="PAC"/>
    <property type="match status" value="1"/>
</dbReference>